<dbReference type="GO" id="GO:0015631">
    <property type="term" value="F:tubulin binding"/>
    <property type="evidence" value="ECO:0007669"/>
    <property type="project" value="TreeGrafter"/>
</dbReference>
<evidence type="ECO:0000256" key="19">
    <source>
        <dbReference type="SAM" id="MobiDB-lite"/>
    </source>
</evidence>
<reference evidence="22" key="1">
    <citation type="submission" date="2016-11" db="UniProtKB">
        <authorList>
            <consortium name="WormBaseParasite"/>
        </authorList>
    </citation>
    <scope>IDENTIFICATION</scope>
</reference>
<dbReference type="AlphaFoldDB" id="A0A1I7TUV2"/>
<keyword evidence="12 18" id="KW-0472">Membrane</keyword>
<dbReference type="GO" id="GO:0000226">
    <property type="term" value="P:microtubule cytoskeleton organization"/>
    <property type="evidence" value="ECO:0007669"/>
    <property type="project" value="TreeGrafter"/>
</dbReference>
<evidence type="ECO:0000256" key="9">
    <source>
        <dbReference type="ARBA" id="ARBA00022840"/>
    </source>
</evidence>
<evidence type="ECO:0000256" key="14">
    <source>
        <dbReference type="ARBA" id="ARBA00023170"/>
    </source>
</evidence>
<keyword evidence="4 18" id="KW-0813">Transport</keyword>
<evidence type="ECO:0000256" key="11">
    <source>
        <dbReference type="ARBA" id="ARBA00023065"/>
    </source>
</evidence>
<dbReference type="InterPro" id="IPR004344">
    <property type="entry name" value="TTL/TTLL_fam"/>
</dbReference>
<comment type="similarity">
    <text evidence="2">Belongs to the tubulin--tyrosine ligase family.</text>
</comment>
<keyword evidence="15 18" id="KW-0407">Ion channel</keyword>
<dbReference type="SUPFAM" id="SSF56059">
    <property type="entry name" value="Glutathione synthetase ATP-binding domain-like"/>
    <property type="match status" value="1"/>
</dbReference>
<feature type="compositionally biased region" description="Low complexity" evidence="19">
    <location>
        <begin position="11"/>
        <end position="24"/>
    </location>
</feature>
<keyword evidence="6 18" id="KW-0812">Transmembrane</keyword>
<dbReference type="Pfam" id="PF02931">
    <property type="entry name" value="Neur_chan_LBD"/>
    <property type="match status" value="1"/>
</dbReference>
<evidence type="ECO:0000256" key="5">
    <source>
        <dbReference type="ARBA" id="ARBA00022598"/>
    </source>
</evidence>
<evidence type="ECO:0000256" key="12">
    <source>
        <dbReference type="ARBA" id="ARBA00023136"/>
    </source>
</evidence>
<dbReference type="InterPro" id="IPR011761">
    <property type="entry name" value="ATP-grasp"/>
</dbReference>
<dbReference type="GO" id="GO:0004888">
    <property type="term" value="F:transmembrane signaling receptor activity"/>
    <property type="evidence" value="ECO:0007669"/>
    <property type="project" value="InterPro"/>
</dbReference>
<dbReference type="GO" id="GO:0016020">
    <property type="term" value="C:membrane"/>
    <property type="evidence" value="ECO:0007669"/>
    <property type="project" value="UniProtKB-SubCell"/>
</dbReference>
<feature type="domain" description="ATP-grasp" evidence="20">
    <location>
        <begin position="124"/>
        <end position="366"/>
    </location>
</feature>
<dbReference type="PANTHER" id="PTHR12241:SF39">
    <property type="entry name" value="TUBULIN POLYGLUTAMYLASE TTLL9-RELATED"/>
    <property type="match status" value="1"/>
</dbReference>
<keyword evidence="10 18" id="KW-1133">Transmembrane helix</keyword>
<dbReference type="GO" id="GO:0036064">
    <property type="term" value="C:ciliary basal body"/>
    <property type="evidence" value="ECO:0007669"/>
    <property type="project" value="TreeGrafter"/>
</dbReference>
<evidence type="ECO:0000256" key="10">
    <source>
        <dbReference type="ARBA" id="ARBA00022989"/>
    </source>
</evidence>
<name>A0A1I7TUV2_9PELO</name>
<dbReference type="Pfam" id="PF02932">
    <property type="entry name" value="Neur_chan_memb"/>
    <property type="match status" value="1"/>
</dbReference>
<keyword evidence="9 17" id="KW-0067">ATP-binding</keyword>
<dbReference type="FunFam" id="1.20.58.390:FF:000081">
    <property type="entry name" value="Proton-gated ion channel subunit pbo-5"/>
    <property type="match status" value="1"/>
</dbReference>
<dbReference type="GO" id="GO:0019098">
    <property type="term" value="P:reproductive behavior"/>
    <property type="evidence" value="ECO:0007669"/>
    <property type="project" value="UniProtKB-ARBA"/>
</dbReference>
<dbReference type="GO" id="GO:0070740">
    <property type="term" value="F:tubulin-glutamic acid ligase activity"/>
    <property type="evidence" value="ECO:0007669"/>
    <property type="project" value="TreeGrafter"/>
</dbReference>
<evidence type="ECO:0000313" key="22">
    <source>
        <dbReference type="WBParaSite" id="Csp11.Scaffold629.g12016.t1"/>
    </source>
</evidence>
<feature type="transmembrane region" description="Helical" evidence="18">
    <location>
        <begin position="679"/>
        <end position="702"/>
    </location>
</feature>
<dbReference type="InterPro" id="IPR018000">
    <property type="entry name" value="Neurotransmitter_ion_chnl_CS"/>
</dbReference>
<proteinExistence type="inferred from homology"/>
<dbReference type="PROSITE" id="PS00236">
    <property type="entry name" value="NEUROTR_ION_CHANNEL"/>
    <property type="match status" value="1"/>
</dbReference>
<organism evidence="21 22">
    <name type="scientific">Caenorhabditis tropicalis</name>
    <dbReference type="NCBI Taxonomy" id="1561998"/>
    <lineage>
        <taxon>Eukaryota</taxon>
        <taxon>Metazoa</taxon>
        <taxon>Ecdysozoa</taxon>
        <taxon>Nematoda</taxon>
        <taxon>Chromadorea</taxon>
        <taxon>Rhabditida</taxon>
        <taxon>Rhabditina</taxon>
        <taxon>Rhabditomorpha</taxon>
        <taxon>Rhabditoidea</taxon>
        <taxon>Rhabditidae</taxon>
        <taxon>Peloderinae</taxon>
        <taxon>Caenorhabditis</taxon>
    </lineage>
</organism>
<feature type="transmembrane region" description="Helical" evidence="18">
    <location>
        <begin position="744"/>
        <end position="766"/>
    </location>
</feature>
<evidence type="ECO:0000256" key="13">
    <source>
        <dbReference type="ARBA" id="ARBA00023157"/>
    </source>
</evidence>
<dbReference type="CDD" id="cd18989">
    <property type="entry name" value="LGIC_ECD_cation"/>
    <property type="match status" value="1"/>
</dbReference>
<dbReference type="InterPro" id="IPR036719">
    <property type="entry name" value="Neuro-gated_channel_TM_sf"/>
</dbReference>
<dbReference type="GO" id="GO:0046872">
    <property type="term" value="F:metal ion binding"/>
    <property type="evidence" value="ECO:0007669"/>
    <property type="project" value="InterPro"/>
</dbReference>
<dbReference type="InterPro" id="IPR036734">
    <property type="entry name" value="Neur_chan_lig-bd_sf"/>
</dbReference>
<keyword evidence="8 17" id="KW-0547">Nucleotide-binding</keyword>
<dbReference type="PRINTS" id="PR00252">
    <property type="entry name" value="NRIONCHANNEL"/>
</dbReference>
<evidence type="ECO:0000256" key="8">
    <source>
        <dbReference type="ARBA" id="ARBA00022741"/>
    </source>
</evidence>
<comment type="subcellular location">
    <subcellularLocation>
        <location evidence="1">Membrane</location>
        <topology evidence="1">Multi-pass membrane protein</topology>
    </subcellularLocation>
</comment>
<evidence type="ECO:0000256" key="7">
    <source>
        <dbReference type="ARBA" id="ARBA00022729"/>
    </source>
</evidence>
<dbReference type="SUPFAM" id="SSF63712">
    <property type="entry name" value="Nicotinic receptor ligand binding domain-like"/>
    <property type="match status" value="1"/>
</dbReference>
<evidence type="ECO:0000313" key="21">
    <source>
        <dbReference type="Proteomes" id="UP000095282"/>
    </source>
</evidence>
<feature type="transmembrane region" description="Helical" evidence="18">
    <location>
        <begin position="895"/>
        <end position="915"/>
    </location>
</feature>
<dbReference type="STRING" id="1561998.A0A1I7TUV2"/>
<dbReference type="GO" id="GO:0005230">
    <property type="term" value="F:extracellular ligand-gated monoatomic ion channel activity"/>
    <property type="evidence" value="ECO:0007669"/>
    <property type="project" value="InterPro"/>
</dbReference>
<dbReference type="Proteomes" id="UP000095282">
    <property type="component" value="Unplaced"/>
</dbReference>
<evidence type="ECO:0000256" key="6">
    <source>
        <dbReference type="ARBA" id="ARBA00022692"/>
    </source>
</evidence>
<dbReference type="InterPro" id="IPR006029">
    <property type="entry name" value="Neurotrans-gated_channel_TM"/>
</dbReference>
<dbReference type="Pfam" id="PF03133">
    <property type="entry name" value="TTL"/>
    <property type="match status" value="1"/>
</dbReference>
<dbReference type="FunFam" id="2.70.170.10:FF:000055">
    <property type="entry name" value="Proton-gated ion channel subunit pbo-6"/>
    <property type="match status" value="1"/>
</dbReference>
<dbReference type="Gene3D" id="3.30.470.20">
    <property type="entry name" value="ATP-grasp fold, B domain"/>
    <property type="match status" value="1"/>
</dbReference>
<evidence type="ECO:0000256" key="4">
    <source>
        <dbReference type="ARBA" id="ARBA00022448"/>
    </source>
</evidence>
<evidence type="ECO:0000256" key="3">
    <source>
        <dbReference type="ARBA" id="ARBA00009237"/>
    </source>
</evidence>
<dbReference type="eggNOG" id="KOG2157">
    <property type="taxonomic scope" value="Eukaryota"/>
</dbReference>
<dbReference type="Gene3D" id="1.20.58.390">
    <property type="entry name" value="Neurotransmitter-gated ion-channel transmembrane domain"/>
    <property type="match status" value="1"/>
</dbReference>
<evidence type="ECO:0000259" key="20">
    <source>
        <dbReference type="PROSITE" id="PS50975"/>
    </source>
</evidence>
<feature type="transmembrane region" description="Helical" evidence="18">
    <location>
        <begin position="714"/>
        <end position="732"/>
    </location>
</feature>
<dbReference type="SUPFAM" id="SSF90112">
    <property type="entry name" value="Neurotransmitter-gated ion-channel transmembrane pore"/>
    <property type="match status" value="1"/>
</dbReference>
<dbReference type="CDD" id="cd19051">
    <property type="entry name" value="LGIC_TM_cation"/>
    <property type="match status" value="1"/>
</dbReference>
<evidence type="ECO:0000256" key="16">
    <source>
        <dbReference type="ARBA" id="ARBA00030445"/>
    </source>
</evidence>
<evidence type="ECO:0000256" key="1">
    <source>
        <dbReference type="ARBA" id="ARBA00004141"/>
    </source>
</evidence>
<feature type="region of interest" description="Disordered" evidence="19">
    <location>
        <begin position="1"/>
        <end position="29"/>
    </location>
</feature>
<dbReference type="PROSITE" id="PS50975">
    <property type="entry name" value="ATP_GRASP"/>
    <property type="match status" value="1"/>
</dbReference>
<dbReference type="GO" id="GO:0005524">
    <property type="term" value="F:ATP binding"/>
    <property type="evidence" value="ECO:0007669"/>
    <property type="project" value="UniProtKB-UniRule"/>
</dbReference>
<evidence type="ECO:0000256" key="18">
    <source>
        <dbReference type="RuleBase" id="RU000687"/>
    </source>
</evidence>
<dbReference type="WBParaSite" id="Csp11.Scaffold629.g12016.t1">
    <property type="protein sequence ID" value="Csp11.Scaffold629.g12016.t1"/>
    <property type="gene ID" value="Csp11.Scaffold629.g12016"/>
</dbReference>
<accession>A0A1I7TUV2</accession>
<evidence type="ECO:0000256" key="17">
    <source>
        <dbReference type="PROSITE-ProRule" id="PRU00409"/>
    </source>
</evidence>
<sequence>MTSSAKEPRLTIPTITTSQSTPQTPREQRKKKILFKCALTNTISDVLTNRDGWAQTQGDDWQFFWVTREWMTTCYDKHKFSEKQLICHFRNDFELTRKDFLIKNYKKARKVKEKSGVDVSQEFNFIPSSYVLPTEYHLFVEEFRKYPTDTIWIMKPVAGAQGKGIFLFRKLKHVQEWKKKDSTGSEALPYVVQSYISNPYLVGGKKFDVRIYVLVTSFRPMNAWVHREGFARFSHSRYSTDSVDDAFVHLTNVAVAKTAADYDPERGLKWSLPKLFRFFKSMHGQSKVSKTMNELAKVIIESLKSVQNLIIQDSHCFELYGYDILFDENLKPWLLEVNASPSLTASSQEDFELKYRVLNHMIDVLDVEKKLLGNENEIGGFDILVRNNKPVEICKVPRHTQPFFGAQFNLRLASRMQRILLLTFLLIPLHSTTTHTTESYFDSSEEAPNVLLNHLDGIDEEDLQEVNDTQPPFVPGSSKRLTEYLLSKHNLNAPPDGLLYVEYELELVHILGIDELKQTMTVLIYVDEHWIDPSLTWDPALFGGITKTWVPLDKIWVPDIIVFNMLAHEDLLSAVRAPARIYSNGTVVASHPAVHTVSCEINIRHFPLDDQRCAIEIASWAYGHEKIRLHAHTDHSLEHYKRNEEWHLLNLNVTEEKYEHEGIEVSEVKFEISVKRRPLFYMVTLTFPSYIMCAISVVGLFARFSTTGEREERFTLGVTAILTMAVLSLVVSEKVPHSSTHVPLLVAYFLFNMVIVSIAAMTTGIVMKVHRLGRYGDEPHEFWMKLFFLRPIFRNSNRRTYRMNPEEPTQVILVSETRNGGELQTKKTSELNGTAVKEVLLSSRLEALEEYIRKMVHRCETIKWELDEIDAAENIESVRRRSTNGYVRISERLDIVFMFFFLSTVTIPVVVLFYLS</sequence>
<dbReference type="Gene3D" id="2.70.170.10">
    <property type="entry name" value="Neurotransmitter-gated ion-channel ligand-binding domain"/>
    <property type="match status" value="1"/>
</dbReference>
<keyword evidence="5" id="KW-0436">Ligase</keyword>
<dbReference type="PROSITE" id="PS51221">
    <property type="entry name" value="TTL"/>
    <property type="match status" value="1"/>
</dbReference>
<keyword evidence="7" id="KW-0732">Signal</keyword>
<dbReference type="InterPro" id="IPR006201">
    <property type="entry name" value="Neur_channel"/>
</dbReference>
<dbReference type="PANTHER" id="PTHR12241">
    <property type="entry name" value="TUBULIN POLYGLUTAMYLASE"/>
    <property type="match status" value="1"/>
</dbReference>
<protein>
    <recommendedName>
        <fullName evidence="16">Tubulin--tyrosine ligase-like protein 9</fullName>
    </recommendedName>
</protein>
<keyword evidence="14" id="KW-0675">Receptor</keyword>
<dbReference type="InterPro" id="IPR038050">
    <property type="entry name" value="Neuro_actylchol_rec"/>
</dbReference>
<evidence type="ECO:0000256" key="2">
    <source>
        <dbReference type="ARBA" id="ARBA00006820"/>
    </source>
</evidence>
<dbReference type="eggNOG" id="KOG3645">
    <property type="taxonomic scope" value="Eukaryota"/>
</dbReference>
<comment type="similarity">
    <text evidence="3">Belongs to the ligand-gated ion channel (TC 1.A.9) family. Acetylcholine receptor (TC 1.A.9.1) subfamily.</text>
</comment>
<keyword evidence="13" id="KW-1015">Disulfide bond</keyword>
<keyword evidence="11 18" id="KW-0406">Ion transport</keyword>
<dbReference type="InterPro" id="IPR006202">
    <property type="entry name" value="Neur_chan_lig-bd"/>
</dbReference>
<evidence type="ECO:0000256" key="15">
    <source>
        <dbReference type="ARBA" id="ARBA00023303"/>
    </source>
</evidence>
<keyword evidence="21" id="KW-1185">Reference proteome</keyword>